<evidence type="ECO:0000313" key="2">
    <source>
        <dbReference type="EMBL" id="STO69392.1"/>
    </source>
</evidence>
<dbReference type="AlphaFoldDB" id="A0AB38HAX2"/>
<comment type="caution">
    <text evidence="2">The sequence shown here is derived from an EMBL/GenBank/DDBJ whole genome shotgun (WGS) entry which is preliminary data.</text>
</comment>
<name>A0AB38HAX2_9PAST</name>
<feature type="region of interest" description="Disordered" evidence="1">
    <location>
        <begin position="177"/>
        <end position="196"/>
    </location>
</feature>
<gene>
    <name evidence="2" type="ORF">NCTC8540_01925</name>
</gene>
<feature type="region of interest" description="Disordered" evidence="1">
    <location>
        <begin position="1"/>
        <end position="24"/>
    </location>
</feature>
<protein>
    <submittedName>
        <fullName evidence="2">Filamentous hemagglutinin outer membrane protein</fullName>
    </submittedName>
</protein>
<dbReference type="InterPro" id="IPR025157">
    <property type="entry name" value="Hemagglutinin_rpt"/>
</dbReference>
<evidence type="ECO:0000256" key="1">
    <source>
        <dbReference type="SAM" id="MobiDB-lite"/>
    </source>
</evidence>
<feature type="compositionally biased region" description="Polar residues" evidence="1">
    <location>
        <begin position="181"/>
        <end position="196"/>
    </location>
</feature>
<evidence type="ECO:0000313" key="3">
    <source>
        <dbReference type="Proteomes" id="UP000254496"/>
    </source>
</evidence>
<dbReference type="EMBL" id="UGHJ01000001">
    <property type="protein sequence ID" value="STO69392.1"/>
    <property type="molecule type" value="Genomic_DNA"/>
</dbReference>
<sequence>MGEFRTSKVGSLQSQTSLSSQQETNIKGSQVLGNKINLKAQNLNIESLQDTMTYKGKQQNVSAQATVGYGASISGNYNQSKVNADYASVKTQAGLFAGDEGFDVEVGNKINLIGGAILSTADQERNLLSANKFSFADIKNYSMAKASSSGFGMGFSINRDQTSAEDRKNNEIYRSKKEKQGQTFEKANPNQANRSPVQFGLGTNDVHSADFYALAKIGVTNLLSNTKKSENDVSITSSLISEGKFTIKDPESLENTYRINKSTKEQNNSLEKTDYHGLQKEVEGDLSIKRAFFSNVAGLTDEAYRKMFIAEHRMLTAKVDKEGNPIKDKDLENALDGEARKFADNKLQKGEITKEGYQIEVDRYKNYQLGKGRNIYELREVSDQERQNLKQVTYTDPLTGKSETRYVVAFNGIFNDENAAAKFAWQNYVAQQGKSGKIDTRIYKDVYFVHHPEANNFISELLVAGYEKMFEGSFGNILGMDNSSLQAKDIMTRYGKDNLFIGSHSRGTLTITNALNALNSQENRDAKLLSGTKIKMVGPAANVTHADKVLSKLQTGKEKSSSDGSIRIENHEQDPVGSIPLILGGNPATMNNNTQNRGAIRRIRDMFGDDSSMHNCYGLGQPQCVTDGYRKKEDLLMNKEQTIYDLNKKQGEKK</sequence>
<dbReference type="GO" id="GO:0003824">
    <property type="term" value="F:catalytic activity"/>
    <property type="evidence" value="ECO:0007669"/>
    <property type="project" value="UniProtKB-ARBA"/>
</dbReference>
<proteinExistence type="predicted"/>
<accession>A0AB38HAX2</accession>
<reference evidence="2 3" key="1">
    <citation type="submission" date="2018-06" db="EMBL/GenBank/DDBJ databases">
        <authorList>
            <consortium name="Pathogen Informatics"/>
            <person name="Doyle S."/>
        </authorList>
    </citation>
    <scope>NUCLEOTIDE SEQUENCE [LARGE SCALE GENOMIC DNA]</scope>
    <source>
        <strain evidence="2 3">NCTC8540</strain>
    </source>
</reference>
<dbReference type="Proteomes" id="UP000254496">
    <property type="component" value="Unassembled WGS sequence"/>
</dbReference>
<feature type="compositionally biased region" description="Low complexity" evidence="1">
    <location>
        <begin position="11"/>
        <end position="22"/>
    </location>
</feature>
<organism evidence="2 3">
    <name type="scientific">Canicola haemoglobinophilus</name>
    <dbReference type="NCBI Taxonomy" id="733"/>
    <lineage>
        <taxon>Bacteria</taxon>
        <taxon>Pseudomonadati</taxon>
        <taxon>Pseudomonadota</taxon>
        <taxon>Gammaproteobacteria</taxon>
        <taxon>Pasteurellales</taxon>
        <taxon>Pasteurellaceae</taxon>
        <taxon>Canicola</taxon>
    </lineage>
</organism>
<dbReference type="RefSeq" id="WP_115073383.1">
    <property type="nucleotide sequence ID" value="NZ_UGHE01000002.1"/>
</dbReference>
<dbReference type="Pfam" id="PF13332">
    <property type="entry name" value="Fil_haemagg_2"/>
    <property type="match status" value="1"/>
</dbReference>